<keyword evidence="3 5" id="KW-0808">Transferase</keyword>
<name>A0A4S8HGN5_9BACT</name>
<dbReference type="PANTHER" id="PTHR43179">
    <property type="entry name" value="RHAMNOSYLTRANSFERASE WBBL"/>
    <property type="match status" value="1"/>
</dbReference>
<dbReference type="Gene3D" id="3.90.550.10">
    <property type="entry name" value="Spore Coat Polysaccharide Biosynthesis Protein SpsA, Chain A"/>
    <property type="match status" value="1"/>
</dbReference>
<dbReference type="AlphaFoldDB" id="A0A4S8HGN5"/>
<dbReference type="SUPFAM" id="SSF53448">
    <property type="entry name" value="Nucleotide-diphospho-sugar transferases"/>
    <property type="match status" value="1"/>
</dbReference>
<evidence type="ECO:0000259" key="4">
    <source>
        <dbReference type="Pfam" id="PF00535"/>
    </source>
</evidence>
<protein>
    <submittedName>
        <fullName evidence="5">Glycosyltransferase</fullName>
    </submittedName>
</protein>
<evidence type="ECO:0000256" key="2">
    <source>
        <dbReference type="ARBA" id="ARBA00022676"/>
    </source>
</evidence>
<comment type="similarity">
    <text evidence="1">Belongs to the glycosyltransferase 2 family.</text>
</comment>
<accession>A0A4S8HGN5</accession>
<gene>
    <name evidence="5" type="ORF">FAM09_23985</name>
</gene>
<evidence type="ECO:0000256" key="1">
    <source>
        <dbReference type="ARBA" id="ARBA00006739"/>
    </source>
</evidence>
<dbReference type="GO" id="GO:0016757">
    <property type="term" value="F:glycosyltransferase activity"/>
    <property type="evidence" value="ECO:0007669"/>
    <property type="project" value="UniProtKB-KW"/>
</dbReference>
<dbReference type="RefSeq" id="WP_136579701.1">
    <property type="nucleotide sequence ID" value="NZ_STFF01000008.1"/>
</dbReference>
<evidence type="ECO:0000256" key="3">
    <source>
        <dbReference type="ARBA" id="ARBA00022679"/>
    </source>
</evidence>
<reference evidence="5 6" key="1">
    <citation type="submission" date="2019-04" db="EMBL/GenBank/DDBJ databases">
        <title>Niastella caeni sp. nov., isolated from activated sludge.</title>
        <authorList>
            <person name="Sheng M."/>
        </authorList>
    </citation>
    <scope>NUCLEOTIDE SEQUENCE [LARGE SCALE GENOMIC DNA]</scope>
    <source>
        <strain evidence="5 6">HX-2-15</strain>
    </source>
</reference>
<sequence length="298" mass="33996">MSTKKFAAFVVTFNRAEILMDTIHKIFTQTVPPEKLLVVDNGTTDETKKKLDELYPEVAYIKMGYNAGPAGGDKVGLEILANEGYEWIFWGDDNDPPPTQDTFEKLLLLAEANKNNCGQVGMVGSRFNKLTGLLQRASNEELRENAYIEVDTIGGGQCKIVNAKSILNGVLPEAKLFFGFEDLDFDLSQKKAGYRILVHSDLFLNCRERWDRLNVPNKVARKKDERVLWRDYYSIRNALFIMKKHRHYLAFLSILMVSFGKSILSFKHGFRYGTLVTKNTCKAVRDYGLSRYYKSSTV</sequence>
<comment type="caution">
    <text evidence="5">The sequence shown here is derived from an EMBL/GenBank/DDBJ whole genome shotgun (WGS) entry which is preliminary data.</text>
</comment>
<dbReference type="EMBL" id="STFF01000008">
    <property type="protein sequence ID" value="THU34085.1"/>
    <property type="molecule type" value="Genomic_DNA"/>
</dbReference>
<dbReference type="InterPro" id="IPR029044">
    <property type="entry name" value="Nucleotide-diphossugar_trans"/>
</dbReference>
<keyword evidence="6" id="KW-1185">Reference proteome</keyword>
<proteinExistence type="inferred from homology"/>
<evidence type="ECO:0000313" key="5">
    <source>
        <dbReference type="EMBL" id="THU34085.1"/>
    </source>
</evidence>
<organism evidence="5 6">
    <name type="scientific">Niastella caeni</name>
    <dbReference type="NCBI Taxonomy" id="2569763"/>
    <lineage>
        <taxon>Bacteria</taxon>
        <taxon>Pseudomonadati</taxon>
        <taxon>Bacteroidota</taxon>
        <taxon>Chitinophagia</taxon>
        <taxon>Chitinophagales</taxon>
        <taxon>Chitinophagaceae</taxon>
        <taxon>Niastella</taxon>
    </lineage>
</organism>
<dbReference type="OrthoDB" id="9771846at2"/>
<evidence type="ECO:0000313" key="6">
    <source>
        <dbReference type="Proteomes" id="UP000306918"/>
    </source>
</evidence>
<keyword evidence="2" id="KW-0328">Glycosyltransferase</keyword>
<dbReference type="Pfam" id="PF00535">
    <property type="entry name" value="Glycos_transf_2"/>
    <property type="match status" value="1"/>
</dbReference>
<feature type="domain" description="Glycosyltransferase 2-like" evidence="4">
    <location>
        <begin position="9"/>
        <end position="134"/>
    </location>
</feature>
<dbReference type="Proteomes" id="UP000306918">
    <property type="component" value="Unassembled WGS sequence"/>
</dbReference>
<dbReference type="InterPro" id="IPR001173">
    <property type="entry name" value="Glyco_trans_2-like"/>
</dbReference>
<dbReference type="PANTHER" id="PTHR43179:SF12">
    <property type="entry name" value="GALACTOFURANOSYLTRANSFERASE GLFT2"/>
    <property type="match status" value="1"/>
</dbReference>